<dbReference type="EMBL" id="KY684082">
    <property type="protein sequence ID" value="AVD98975.1"/>
    <property type="molecule type" value="Genomic_DNA"/>
</dbReference>
<dbReference type="GeneID" id="54989064"/>
<evidence type="ECO:0000313" key="2">
    <source>
        <dbReference type="Proteomes" id="UP000240208"/>
    </source>
</evidence>
<evidence type="ECO:0000313" key="1">
    <source>
        <dbReference type="EMBL" id="AVD98975.1"/>
    </source>
</evidence>
<dbReference type="KEGG" id="vg:54989064"/>
<reference evidence="1 2" key="1">
    <citation type="submission" date="2017-02" db="EMBL/GenBank/DDBJ databases">
        <title>Shigella flexneri specific phage SFN6B.</title>
        <authorList>
            <person name="Sia S.C."/>
            <person name="Tan G.C."/>
        </authorList>
    </citation>
    <scope>NUCLEOTIDE SEQUENCE [LARGE SCALE GENOMIC DNA]</scope>
</reference>
<sequence>MNIITWVKERYVVFLLLRAEHLQTRADDYRRAAYLYARRANLIGNKVSVHRYHLNHQCAKSSRRAYTLGAKAAATEVKAHNFIYKHKLKGFD</sequence>
<dbReference type="RefSeq" id="YP_009798600.1">
    <property type="nucleotide sequence ID" value="NC_047929.1"/>
</dbReference>
<keyword evidence="2" id="KW-1185">Reference proteome</keyword>
<proteinExistence type="predicted"/>
<dbReference type="Proteomes" id="UP000240208">
    <property type="component" value="Segment"/>
</dbReference>
<protein>
    <submittedName>
        <fullName evidence="1">Uncharacterized protein</fullName>
    </submittedName>
</protein>
<name>A0A2P0XMZ3_9CAUD</name>
<organism evidence="1 2">
    <name type="scientific">Shigella phage SFN6B</name>
    <dbReference type="NCBI Taxonomy" id="1785176"/>
    <lineage>
        <taxon>Viruses</taxon>
        <taxon>Duplodnaviria</taxon>
        <taxon>Heunggongvirae</taxon>
        <taxon>Uroviricota</taxon>
        <taxon>Caudoviricetes</taxon>
        <taxon>Autographivirales</taxon>
        <taxon>Autoscriptoviridae</taxon>
        <taxon>Slopekvirinae</taxon>
        <taxon>Drulisvirus</taxon>
        <taxon>Drulisvirus SFN6B</taxon>
    </lineage>
</organism>
<accession>A0A2P0XMZ3</accession>